<accession>A0A3G3IIG2</accession>
<dbReference type="GeneID" id="41322211"/>
<dbReference type="PANTHER" id="PTHR11067:SF9">
    <property type="entry name" value="INOSINE TRIPHOSPHATE PYROPHOSPHATASE"/>
    <property type="match status" value="1"/>
</dbReference>
<dbReference type="Gene3D" id="3.90.950.10">
    <property type="match status" value="1"/>
</dbReference>
<organism evidence="4 5">
    <name type="scientific">Methanomethylophilus alvi</name>
    <dbReference type="NCBI Taxonomy" id="1291540"/>
    <lineage>
        <taxon>Archaea</taxon>
        <taxon>Methanobacteriati</taxon>
        <taxon>Thermoplasmatota</taxon>
        <taxon>Thermoplasmata</taxon>
        <taxon>Methanomassiliicoccales</taxon>
        <taxon>Methanomethylophilaceae</taxon>
        <taxon>Methanomethylophilus</taxon>
    </lineage>
</organism>
<evidence type="ECO:0000256" key="1">
    <source>
        <dbReference type="ARBA" id="ARBA00008023"/>
    </source>
</evidence>
<dbReference type="RefSeq" id="WP_015505325.1">
    <property type="nucleotide sequence ID" value="NZ_CAYARO010000015.1"/>
</dbReference>
<dbReference type="InterPro" id="IPR002637">
    <property type="entry name" value="RdgB/HAM1"/>
</dbReference>
<proteinExistence type="inferred from homology"/>
<dbReference type="InterPro" id="IPR029001">
    <property type="entry name" value="ITPase-like_fam"/>
</dbReference>
<dbReference type="NCBIfam" id="TIGR00042">
    <property type="entry name" value="RdgB/HAM1 family non-canonical purine NTP pyrophosphatase"/>
    <property type="match status" value="1"/>
</dbReference>
<dbReference type="GO" id="GO:0047429">
    <property type="term" value="F:nucleoside triphosphate diphosphatase activity"/>
    <property type="evidence" value="ECO:0007669"/>
    <property type="project" value="InterPro"/>
</dbReference>
<sequence>MKLKVITHNPGKVREYQEALGGYGIEMEHVNREYDEVQTAYLEEVVDKGLKSMYAEGLRDFMIDDSGLFVDALKGFPGVYSAYGQKTIGNEGILKLMEGVDDRAAVFKCCIGCRIGDETVIVTGKCPGVILDSARGDGGFGYDPIFSPDGEHSFAEIPVEEKNVISHRGVATRMLVEELRNRGFI</sequence>
<dbReference type="OMA" id="YDPIFQP"/>
<comment type="similarity">
    <text evidence="1 3">Belongs to the HAM1 NTPase family.</text>
</comment>
<dbReference type="AlphaFoldDB" id="A0A3G3IIG2"/>
<dbReference type="GO" id="GO:0009143">
    <property type="term" value="P:nucleoside triphosphate catabolic process"/>
    <property type="evidence" value="ECO:0007669"/>
    <property type="project" value="InterPro"/>
</dbReference>
<protein>
    <submittedName>
        <fullName evidence="4">Non-canonical purine NTP pyrophosphatase, RdgB/HAM1 family</fullName>
    </submittedName>
</protein>
<dbReference type="Proteomes" id="UP000273278">
    <property type="component" value="Chromosome"/>
</dbReference>
<dbReference type="SUPFAM" id="SSF52972">
    <property type="entry name" value="ITPase-like"/>
    <property type="match status" value="1"/>
</dbReference>
<keyword evidence="2 3" id="KW-0378">Hydrolase</keyword>
<name>A0A3G3IIG2_9ARCH</name>
<evidence type="ECO:0000313" key="4">
    <source>
        <dbReference type="EMBL" id="AYQ55551.1"/>
    </source>
</evidence>
<evidence type="ECO:0000256" key="3">
    <source>
        <dbReference type="RuleBase" id="RU003781"/>
    </source>
</evidence>
<dbReference type="GO" id="GO:0005737">
    <property type="term" value="C:cytoplasm"/>
    <property type="evidence" value="ECO:0007669"/>
    <property type="project" value="TreeGrafter"/>
</dbReference>
<reference evidence="4 5" key="1">
    <citation type="submission" date="2016-10" db="EMBL/GenBank/DDBJ databases">
        <title>Complete genome of the TMA-utilizing, human hosted archaeon Methanomethylophilus alvus Gen. nov, sp. nov., strain Mx-05, derived from a pure culture.</title>
        <authorList>
            <person name="Brugere J.-F."/>
            <person name="Ben Hania W."/>
            <person name="Chaudhary P.P."/>
            <person name="Gaci N."/>
            <person name="Borrel G."/>
            <person name="Cao Van Tuat L."/>
            <person name="Fardeau M.-L."/>
            <person name="Harris H.M.B."/>
            <person name="O'Toole P.W."/>
            <person name="Ollivier B."/>
        </authorList>
    </citation>
    <scope>NUCLEOTIDE SEQUENCE [LARGE SCALE GENOMIC DNA]</scope>
    <source>
        <strain evidence="4 5">Mx-05</strain>
    </source>
</reference>
<dbReference type="PANTHER" id="PTHR11067">
    <property type="entry name" value="INOSINE TRIPHOSPHATE PYROPHOSPHATASE/HAM1 PROTEIN"/>
    <property type="match status" value="1"/>
</dbReference>
<dbReference type="EMBL" id="CP017686">
    <property type="protein sequence ID" value="AYQ55551.1"/>
    <property type="molecule type" value="Genomic_DNA"/>
</dbReference>
<evidence type="ECO:0000256" key="2">
    <source>
        <dbReference type="ARBA" id="ARBA00022801"/>
    </source>
</evidence>
<gene>
    <name evidence="4" type="ORF">BKD89_07065</name>
</gene>
<evidence type="ECO:0000313" key="5">
    <source>
        <dbReference type="Proteomes" id="UP000273278"/>
    </source>
</evidence>
<dbReference type="CDD" id="cd00515">
    <property type="entry name" value="HAM1"/>
    <property type="match status" value="1"/>
</dbReference>
<dbReference type="Pfam" id="PF01725">
    <property type="entry name" value="Ham1p_like"/>
    <property type="match status" value="1"/>
</dbReference>